<keyword evidence="10" id="KW-1185">Reference proteome</keyword>
<keyword evidence="3" id="KW-0547">Nucleotide-binding</keyword>
<evidence type="ECO:0000313" key="10">
    <source>
        <dbReference type="Proteomes" id="UP000295793"/>
    </source>
</evidence>
<keyword evidence="6" id="KW-0764">Sulfate transport</keyword>
<keyword evidence="5" id="KW-1278">Translocase</keyword>
<dbReference type="OrthoDB" id="9802264at2"/>
<evidence type="ECO:0000256" key="2">
    <source>
        <dbReference type="ARBA" id="ARBA00022475"/>
    </source>
</evidence>
<keyword evidence="4 9" id="KW-0067">ATP-binding</keyword>
<evidence type="ECO:0000256" key="5">
    <source>
        <dbReference type="ARBA" id="ARBA00022967"/>
    </source>
</evidence>
<accession>A0A4R3I1E3</accession>
<evidence type="ECO:0000256" key="1">
    <source>
        <dbReference type="ARBA" id="ARBA00022448"/>
    </source>
</evidence>
<dbReference type="Gene3D" id="3.40.50.300">
    <property type="entry name" value="P-loop containing nucleotide triphosphate hydrolases"/>
    <property type="match status" value="1"/>
</dbReference>
<dbReference type="InterPro" id="IPR008995">
    <property type="entry name" value="Mo/tungstate-bd_C_term_dom"/>
</dbReference>
<dbReference type="InterPro" id="IPR003593">
    <property type="entry name" value="AAA+_ATPase"/>
</dbReference>
<evidence type="ECO:0000256" key="7">
    <source>
        <dbReference type="ARBA" id="ARBA00023136"/>
    </source>
</evidence>
<dbReference type="GO" id="GO:0016887">
    <property type="term" value="F:ATP hydrolysis activity"/>
    <property type="evidence" value="ECO:0007669"/>
    <property type="project" value="InterPro"/>
</dbReference>
<dbReference type="SMART" id="SM00382">
    <property type="entry name" value="AAA"/>
    <property type="match status" value="1"/>
</dbReference>
<dbReference type="InterPro" id="IPR017871">
    <property type="entry name" value="ABC_transporter-like_CS"/>
</dbReference>
<keyword evidence="7" id="KW-0472">Membrane</keyword>
<keyword evidence="1" id="KW-0813">Transport</keyword>
<dbReference type="CDD" id="cd03296">
    <property type="entry name" value="ABC_CysA_sulfate_importer"/>
    <property type="match status" value="1"/>
</dbReference>
<comment type="caution">
    <text evidence="9">The sequence shown here is derived from an EMBL/GenBank/DDBJ whole genome shotgun (WGS) entry which is preliminary data.</text>
</comment>
<evidence type="ECO:0000259" key="8">
    <source>
        <dbReference type="PROSITE" id="PS50893"/>
    </source>
</evidence>
<dbReference type="PANTHER" id="PTHR42781:SF4">
    <property type="entry name" value="SPERMIDINE_PUTRESCINE IMPORT ATP-BINDING PROTEIN POTA"/>
    <property type="match status" value="1"/>
</dbReference>
<sequence>MSIRIENIAKVFGGFQALSPLNLEVEKGEMIGLLGPSGSGKTTLLRIIAGLEGADAGRIYFHDRDVTHVHARDRRVGFVFQNYALFRHMTVAENVAFGLDVLDKKQRPNRQEIKARVAQLLETVQLSHLAKRYPQQLSGGQKQRIALARALATKPEVLLLDEPFGALDAKVRKELRRWLRSLHDELGFTSIFVTHDQDEALELSDRVVVMSNGKIEQVDDPVQLYAKPASQFVFDFLGNVNVLDVNYSAGKWTNGEAFLTPPHEDSPTQNGKLFIRSHELSLSALKNNTASLPVDIISINPVGSDVRVDVQPVGWGDGKIWECKLSHSELRHLALERGARVYAAPRVAYFFAEGNSADPVVIHWPFIKEQALDFTI</sequence>
<evidence type="ECO:0000256" key="4">
    <source>
        <dbReference type="ARBA" id="ARBA00022840"/>
    </source>
</evidence>
<dbReference type="FunFam" id="3.40.50.300:FF:000227">
    <property type="entry name" value="Sulfate/thiosulfate import ATP-binding protein CysA"/>
    <property type="match status" value="1"/>
</dbReference>
<dbReference type="Proteomes" id="UP000295793">
    <property type="component" value="Unassembled WGS sequence"/>
</dbReference>
<dbReference type="InterPro" id="IPR024765">
    <property type="entry name" value="TOBE-like"/>
</dbReference>
<proteinExistence type="predicted"/>
<gene>
    <name evidence="9" type="ORF">BCF53_11370</name>
</gene>
<dbReference type="SUPFAM" id="SSF52540">
    <property type="entry name" value="P-loop containing nucleoside triphosphate hydrolases"/>
    <property type="match status" value="1"/>
</dbReference>
<keyword evidence="2" id="KW-1003">Cell membrane</keyword>
<name>A0A4R3I1E3_9GAMM</name>
<dbReference type="AlphaFoldDB" id="A0A4R3I1E3"/>
<organism evidence="9 10">
    <name type="scientific">Reinekea marinisedimentorum</name>
    <dbReference type="NCBI Taxonomy" id="230495"/>
    <lineage>
        <taxon>Bacteria</taxon>
        <taxon>Pseudomonadati</taxon>
        <taxon>Pseudomonadota</taxon>
        <taxon>Gammaproteobacteria</taxon>
        <taxon>Oceanospirillales</taxon>
        <taxon>Saccharospirillaceae</taxon>
        <taxon>Reinekea</taxon>
    </lineage>
</organism>
<evidence type="ECO:0000313" key="9">
    <source>
        <dbReference type="EMBL" id="TCS39024.1"/>
    </source>
</evidence>
<protein>
    <submittedName>
        <fullName evidence="9">Sulfate transport system ATP-binding protein</fullName>
    </submittedName>
</protein>
<evidence type="ECO:0000256" key="3">
    <source>
        <dbReference type="ARBA" id="ARBA00022741"/>
    </source>
</evidence>
<reference evidence="9 10" key="1">
    <citation type="submission" date="2019-03" db="EMBL/GenBank/DDBJ databases">
        <title>Genomic Encyclopedia of Archaeal and Bacterial Type Strains, Phase II (KMG-II): from individual species to whole genera.</title>
        <authorList>
            <person name="Goeker M."/>
        </authorList>
    </citation>
    <scope>NUCLEOTIDE SEQUENCE [LARGE SCALE GENOMIC DNA]</scope>
    <source>
        <strain evidence="9 10">DSM 15388</strain>
    </source>
</reference>
<dbReference type="GO" id="GO:0043190">
    <property type="term" value="C:ATP-binding cassette (ABC) transporter complex"/>
    <property type="evidence" value="ECO:0007669"/>
    <property type="project" value="InterPro"/>
</dbReference>
<dbReference type="Pfam" id="PF12857">
    <property type="entry name" value="TOBE_3"/>
    <property type="match status" value="1"/>
</dbReference>
<dbReference type="InterPro" id="IPR003439">
    <property type="entry name" value="ABC_transporter-like_ATP-bd"/>
</dbReference>
<dbReference type="RefSeq" id="WP_132702514.1">
    <property type="nucleotide sequence ID" value="NZ_SLZR01000013.1"/>
</dbReference>
<dbReference type="NCBIfam" id="TIGR00968">
    <property type="entry name" value="3a0106s01"/>
    <property type="match status" value="1"/>
</dbReference>
<dbReference type="InterPro" id="IPR050093">
    <property type="entry name" value="ABC_SmlMolc_Importer"/>
</dbReference>
<feature type="domain" description="ABC transporter" evidence="8">
    <location>
        <begin position="3"/>
        <end position="237"/>
    </location>
</feature>
<dbReference type="SUPFAM" id="SSF50331">
    <property type="entry name" value="MOP-like"/>
    <property type="match status" value="1"/>
</dbReference>
<dbReference type="GO" id="GO:0015419">
    <property type="term" value="F:ABC-type sulfate transporter activity"/>
    <property type="evidence" value="ECO:0007669"/>
    <property type="project" value="InterPro"/>
</dbReference>
<dbReference type="PROSITE" id="PS00211">
    <property type="entry name" value="ABC_TRANSPORTER_1"/>
    <property type="match status" value="1"/>
</dbReference>
<dbReference type="EMBL" id="SLZR01000013">
    <property type="protein sequence ID" value="TCS39024.1"/>
    <property type="molecule type" value="Genomic_DNA"/>
</dbReference>
<dbReference type="PANTHER" id="PTHR42781">
    <property type="entry name" value="SPERMIDINE/PUTRESCINE IMPORT ATP-BINDING PROTEIN POTA"/>
    <property type="match status" value="1"/>
</dbReference>
<dbReference type="PROSITE" id="PS50893">
    <property type="entry name" value="ABC_TRANSPORTER_2"/>
    <property type="match status" value="1"/>
</dbReference>
<dbReference type="Pfam" id="PF00005">
    <property type="entry name" value="ABC_tran"/>
    <property type="match status" value="1"/>
</dbReference>
<dbReference type="GO" id="GO:0005524">
    <property type="term" value="F:ATP binding"/>
    <property type="evidence" value="ECO:0007669"/>
    <property type="project" value="UniProtKB-KW"/>
</dbReference>
<dbReference type="InterPro" id="IPR027417">
    <property type="entry name" value="P-loop_NTPase"/>
</dbReference>
<dbReference type="InterPro" id="IPR005666">
    <property type="entry name" value="Sulph_transpt1"/>
</dbReference>
<evidence type="ECO:0000256" key="6">
    <source>
        <dbReference type="ARBA" id="ARBA00023032"/>
    </source>
</evidence>